<dbReference type="PROSITE" id="PS50102">
    <property type="entry name" value="RRM"/>
    <property type="match status" value="2"/>
</dbReference>
<dbReference type="InterPro" id="IPR040434">
    <property type="entry name" value="TSAP1"/>
</dbReference>
<dbReference type="FunFam" id="3.30.70.330:FF:000159">
    <property type="entry name" value="tRNA selenocysteine 1-associated protein 1"/>
    <property type="match status" value="1"/>
</dbReference>
<dbReference type="SUPFAM" id="SSF54928">
    <property type="entry name" value="RNA-binding domain, RBD"/>
    <property type="match status" value="2"/>
</dbReference>
<dbReference type="PANTHER" id="PTHR37457:SF3">
    <property type="entry name" value="TRNA SELENOCYSTEINE-ASSOCIATED PROTEIN 1"/>
    <property type="match status" value="1"/>
</dbReference>
<evidence type="ECO:0000256" key="1">
    <source>
        <dbReference type="ARBA" id="ARBA00008920"/>
    </source>
</evidence>
<dbReference type="InterPro" id="IPR035979">
    <property type="entry name" value="RBD_domain_sf"/>
</dbReference>
<feature type="compositionally biased region" description="Low complexity" evidence="4">
    <location>
        <begin position="224"/>
        <end position="242"/>
    </location>
</feature>
<reference evidence="6 7" key="1">
    <citation type="journal article" date="2017" name="PLoS Biol.">
        <title>The sea cucumber genome provides insights into morphological evolution and visceral regeneration.</title>
        <authorList>
            <person name="Zhang X."/>
            <person name="Sun L."/>
            <person name="Yuan J."/>
            <person name="Sun Y."/>
            <person name="Gao Y."/>
            <person name="Zhang L."/>
            <person name="Li S."/>
            <person name="Dai H."/>
            <person name="Hamel J.F."/>
            <person name="Liu C."/>
            <person name="Yu Y."/>
            <person name="Liu S."/>
            <person name="Lin W."/>
            <person name="Guo K."/>
            <person name="Jin S."/>
            <person name="Xu P."/>
            <person name="Storey K.B."/>
            <person name="Huan P."/>
            <person name="Zhang T."/>
            <person name="Zhou Y."/>
            <person name="Zhang J."/>
            <person name="Lin C."/>
            <person name="Li X."/>
            <person name="Xing L."/>
            <person name="Huo D."/>
            <person name="Sun M."/>
            <person name="Wang L."/>
            <person name="Mercier A."/>
            <person name="Li F."/>
            <person name="Yang H."/>
            <person name="Xiang J."/>
        </authorList>
    </citation>
    <scope>NUCLEOTIDE SEQUENCE [LARGE SCALE GENOMIC DNA]</scope>
    <source>
        <strain evidence="6">Shaxun</strain>
        <tissue evidence="6">Muscle</tissue>
    </source>
</reference>
<dbReference type="Proteomes" id="UP000230750">
    <property type="component" value="Unassembled WGS sequence"/>
</dbReference>
<dbReference type="InterPro" id="IPR000504">
    <property type="entry name" value="RRM_dom"/>
</dbReference>
<accession>A0A2G8JW21</accession>
<feature type="region of interest" description="Disordered" evidence="4">
    <location>
        <begin position="224"/>
        <end position="247"/>
    </location>
</feature>
<evidence type="ECO:0000313" key="6">
    <source>
        <dbReference type="EMBL" id="PIK39932.1"/>
    </source>
</evidence>
<gene>
    <name evidence="6" type="ORF">BSL78_23222</name>
</gene>
<comment type="similarity">
    <text evidence="1">Belongs to the RRM TRSPAP family.</text>
</comment>
<dbReference type="STRING" id="307972.A0A2G8JW21"/>
<feature type="region of interest" description="Disordered" evidence="4">
    <location>
        <begin position="261"/>
        <end position="300"/>
    </location>
</feature>
<keyword evidence="7" id="KW-1185">Reference proteome</keyword>
<evidence type="ECO:0000256" key="3">
    <source>
        <dbReference type="PROSITE-ProRule" id="PRU00176"/>
    </source>
</evidence>
<evidence type="ECO:0000256" key="2">
    <source>
        <dbReference type="ARBA" id="ARBA00033477"/>
    </source>
</evidence>
<dbReference type="EMBL" id="MRZV01001185">
    <property type="protein sequence ID" value="PIK39932.1"/>
    <property type="molecule type" value="Genomic_DNA"/>
</dbReference>
<dbReference type="InterPro" id="IPR041085">
    <property type="entry name" value="TSAP1_C"/>
</dbReference>
<keyword evidence="3" id="KW-0694">RNA-binding</keyword>
<dbReference type="Pfam" id="PF00076">
    <property type="entry name" value="RRM_1"/>
    <property type="match status" value="2"/>
</dbReference>
<dbReference type="Gene3D" id="3.30.70.330">
    <property type="match status" value="2"/>
</dbReference>
<sequence>MEESSSSSVNSYSMQAIGKRSLWMGSLDSSIDEVVITAAFEKMGERPQRVKFIRDKVTGLPNTSFCFVQFKDQEAAESTMKRINGKPIPNAPHLKFNLAPTRSGSERESPHQRKSEFSLFVGNLTEDVTESELLHFFSSRYSTVKEATLCKSPDGLSKGFGFVRFYNERDQLEALRRMDGVRGLGSRTIYVKLATPRPRGRYTETSDRQEEHQDTYGYYGQQQQTNQYPTQTQSSNNNNPYYGSDAWSGQYQQYQSQYPQPYQYPSQLNESPSLTNTQQQIENPSGKEEKDAEKDESEELADQELHLNVDLMNEDFIRNNEELYSSLEKSRWHFVDSVTTTIDEICMT</sequence>
<evidence type="ECO:0000259" key="5">
    <source>
        <dbReference type="PROSITE" id="PS50102"/>
    </source>
</evidence>
<dbReference type="SMART" id="SM00360">
    <property type="entry name" value="RRM"/>
    <property type="match status" value="2"/>
</dbReference>
<dbReference type="OrthoDB" id="446113at2759"/>
<proteinExistence type="inferred from homology"/>
<organism evidence="6 7">
    <name type="scientific">Stichopus japonicus</name>
    <name type="common">Sea cucumber</name>
    <dbReference type="NCBI Taxonomy" id="307972"/>
    <lineage>
        <taxon>Eukaryota</taxon>
        <taxon>Metazoa</taxon>
        <taxon>Echinodermata</taxon>
        <taxon>Eleutherozoa</taxon>
        <taxon>Echinozoa</taxon>
        <taxon>Holothuroidea</taxon>
        <taxon>Aspidochirotacea</taxon>
        <taxon>Aspidochirotida</taxon>
        <taxon>Stichopodidae</taxon>
        <taxon>Apostichopus</taxon>
    </lineage>
</organism>
<dbReference type="AlphaFoldDB" id="A0A2G8JW21"/>
<feature type="domain" description="RRM" evidence="5">
    <location>
        <begin position="20"/>
        <end position="101"/>
    </location>
</feature>
<dbReference type="InterPro" id="IPR012677">
    <property type="entry name" value="Nucleotide-bd_a/b_plait_sf"/>
</dbReference>
<evidence type="ECO:0000256" key="4">
    <source>
        <dbReference type="SAM" id="MobiDB-lite"/>
    </source>
</evidence>
<dbReference type="PANTHER" id="PTHR37457">
    <property type="entry name" value="TRNA SELENOCYSTEINE 1-ASSOCIATED PROTEIN 1-RELATED"/>
    <property type="match status" value="1"/>
</dbReference>
<comment type="caution">
    <text evidence="6">The sequence shown here is derived from an EMBL/GenBank/DDBJ whole genome shotgun (WGS) entry which is preliminary data.</text>
</comment>
<evidence type="ECO:0000313" key="7">
    <source>
        <dbReference type="Proteomes" id="UP000230750"/>
    </source>
</evidence>
<name>A0A2G8JW21_STIJA</name>
<dbReference type="GO" id="GO:0003723">
    <property type="term" value="F:RNA binding"/>
    <property type="evidence" value="ECO:0007669"/>
    <property type="project" value="UniProtKB-UniRule"/>
</dbReference>
<dbReference type="Pfam" id="PF17654">
    <property type="entry name" value="Trnau1ap"/>
    <property type="match status" value="1"/>
</dbReference>
<protein>
    <recommendedName>
        <fullName evidence="2">tRNA selenocysteine-associated protein 1</fullName>
    </recommendedName>
</protein>
<feature type="compositionally biased region" description="Polar residues" evidence="4">
    <location>
        <begin position="268"/>
        <end position="283"/>
    </location>
</feature>
<feature type="domain" description="RRM" evidence="5">
    <location>
        <begin position="117"/>
        <end position="196"/>
    </location>
</feature>